<dbReference type="Gene3D" id="3.20.20.70">
    <property type="entry name" value="Aldolase class I"/>
    <property type="match status" value="1"/>
</dbReference>
<dbReference type="GO" id="GO:0004590">
    <property type="term" value="F:orotidine-5'-phosphate decarboxylase activity"/>
    <property type="evidence" value="ECO:0007669"/>
    <property type="project" value="UniProtKB-EC"/>
</dbReference>
<feature type="binding site" evidence="9">
    <location>
        <position position="189"/>
    </location>
    <ligand>
        <name>substrate</name>
    </ligand>
</feature>
<feature type="active site" description="For OMPdecase activity" evidence="8">
    <location>
        <position position="58"/>
    </location>
</feature>
<keyword evidence="5" id="KW-0665">Pyrimidine biosynthesis</keyword>
<dbReference type="KEGG" id="hbu:Hbut_0112"/>
<evidence type="ECO:0000256" key="6">
    <source>
        <dbReference type="ARBA" id="ARBA00023239"/>
    </source>
</evidence>
<organism evidence="11 12">
    <name type="scientific">Hyperthermus butylicus (strain DSM 5456 / JCM 9403 / PLM1-5)</name>
    <dbReference type="NCBI Taxonomy" id="415426"/>
    <lineage>
        <taxon>Archaea</taxon>
        <taxon>Thermoproteota</taxon>
        <taxon>Thermoprotei</taxon>
        <taxon>Desulfurococcales</taxon>
        <taxon>Pyrodictiaceae</taxon>
        <taxon>Hyperthermus</taxon>
    </lineage>
</organism>
<proteinExistence type="predicted"/>
<dbReference type="PANTHER" id="PTHR32119">
    <property type="entry name" value="OROTIDINE 5'-PHOSPHATE DECARBOXYLASE"/>
    <property type="match status" value="1"/>
</dbReference>
<feature type="binding site" evidence="9">
    <location>
        <position position="27"/>
    </location>
    <ligand>
        <name>substrate</name>
    </ligand>
</feature>
<dbReference type="CDD" id="cd04725">
    <property type="entry name" value="OMP_decarboxylase_like"/>
    <property type="match status" value="1"/>
</dbReference>
<dbReference type="OrthoDB" id="94124at2157"/>
<evidence type="ECO:0000313" key="12">
    <source>
        <dbReference type="Proteomes" id="UP000002593"/>
    </source>
</evidence>
<evidence type="ECO:0000256" key="4">
    <source>
        <dbReference type="ARBA" id="ARBA00022793"/>
    </source>
</evidence>
<evidence type="ECO:0000256" key="1">
    <source>
        <dbReference type="ARBA" id="ARBA00004861"/>
    </source>
</evidence>
<gene>
    <name evidence="11" type="ordered locus">Hbut_0112</name>
</gene>
<evidence type="ECO:0000256" key="2">
    <source>
        <dbReference type="ARBA" id="ARBA00012321"/>
    </source>
</evidence>
<dbReference type="UniPathway" id="UPA00070">
    <property type="reaction ID" value="UER00120"/>
</dbReference>
<evidence type="ECO:0000256" key="7">
    <source>
        <dbReference type="ARBA" id="ARBA00033428"/>
    </source>
</evidence>
<evidence type="ECO:0000259" key="10">
    <source>
        <dbReference type="SMART" id="SM00934"/>
    </source>
</evidence>
<dbReference type="GeneID" id="4781384"/>
<dbReference type="Pfam" id="PF00215">
    <property type="entry name" value="OMPdecase"/>
    <property type="match status" value="1"/>
</dbReference>
<dbReference type="InterPro" id="IPR014732">
    <property type="entry name" value="OMPdecase"/>
</dbReference>
<comment type="pathway">
    <text evidence="1">Pyrimidine metabolism; UMP biosynthesis via de novo pathway; UMP from orotate: step 2/2.</text>
</comment>
<dbReference type="eggNOG" id="arCOG00081">
    <property type="taxonomic scope" value="Archaea"/>
</dbReference>
<dbReference type="InterPro" id="IPR013785">
    <property type="entry name" value="Aldolase_TIM"/>
</dbReference>
<feature type="active site" description="For OMPdecase activity" evidence="8">
    <location>
        <position position="61"/>
    </location>
</feature>
<evidence type="ECO:0000313" key="11">
    <source>
        <dbReference type="EMBL" id="ABM79987.1"/>
    </source>
</evidence>
<dbReference type="PANTHER" id="PTHR32119:SF2">
    <property type="entry name" value="OROTIDINE 5'-PHOSPHATE DECARBOXYLASE"/>
    <property type="match status" value="1"/>
</dbReference>
<dbReference type="GO" id="GO:0006207">
    <property type="term" value="P:'de novo' pyrimidine nucleobase biosynthetic process"/>
    <property type="evidence" value="ECO:0007669"/>
    <property type="project" value="InterPro"/>
</dbReference>
<dbReference type="NCBIfam" id="TIGR01740">
    <property type="entry name" value="pyrF"/>
    <property type="match status" value="1"/>
</dbReference>
<evidence type="ECO:0000256" key="8">
    <source>
        <dbReference type="PIRSR" id="PIRSR614732-1"/>
    </source>
</evidence>
<accession>A2BJ26</accession>
<sequence>MTLVAAIDRDPAEELVSKLCRVVAGFKLGIPLLLRYGAAYAHRLRKLCRDALWIADLKLADIGSTMVASVEPLLGAVDAFIAHAVVGVEGALDQLANTLEEHGTKLVLVVAMSHPGASSLYNKLVEDNIEVARRIRAWGVVAPATMPELVALVRSRLPEVKVFSPGVGAQGAKPGDALCAGADYEIVGRLITSSPDPLEVAKKVLAEQKKRLERCWKP</sequence>
<feature type="domain" description="Orotidine 5'-phosphate decarboxylase" evidence="10">
    <location>
        <begin position="2"/>
        <end position="204"/>
    </location>
</feature>
<dbReference type="AlphaFoldDB" id="A2BJ26"/>
<dbReference type="GO" id="GO:0044205">
    <property type="term" value="P:'de novo' UMP biosynthetic process"/>
    <property type="evidence" value="ECO:0007669"/>
    <property type="project" value="UniProtKB-UniPathway"/>
</dbReference>
<keyword evidence="6 11" id="KW-0456">Lyase</keyword>
<dbReference type="STRING" id="415426.Hbut_0112"/>
<feature type="binding site" evidence="9">
    <location>
        <position position="113"/>
    </location>
    <ligand>
        <name>substrate</name>
    </ligand>
</feature>
<dbReference type="RefSeq" id="WP_011821304.1">
    <property type="nucleotide sequence ID" value="NC_008818.1"/>
</dbReference>
<evidence type="ECO:0000256" key="3">
    <source>
        <dbReference type="ARBA" id="ARBA00021923"/>
    </source>
</evidence>
<dbReference type="EC" id="4.1.1.23" evidence="2"/>
<evidence type="ECO:0000256" key="9">
    <source>
        <dbReference type="PIRSR" id="PIRSR614732-2"/>
    </source>
</evidence>
<name>A2BJ26_HYPBU</name>
<dbReference type="EnsemblBacteria" id="ABM79987">
    <property type="protein sequence ID" value="ABM79987"/>
    <property type="gene ID" value="Hbut_0112"/>
</dbReference>
<dbReference type="GO" id="GO:0005829">
    <property type="term" value="C:cytosol"/>
    <property type="evidence" value="ECO:0007669"/>
    <property type="project" value="TreeGrafter"/>
</dbReference>
<dbReference type="Proteomes" id="UP000002593">
    <property type="component" value="Chromosome"/>
</dbReference>
<reference evidence="11 12" key="1">
    <citation type="journal article" date="2007" name="Archaea">
        <title>The genome of Hyperthermus butylicus: a sulfur-reducing, peptide fermenting, neutrophilic Crenarchaeote growing up to 108 degrees C.</title>
        <authorList>
            <person name="Brugger K."/>
            <person name="Chen L."/>
            <person name="Stark M."/>
            <person name="Zibat A."/>
            <person name="Redder P."/>
            <person name="Ruepp A."/>
            <person name="Awayez M."/>
            <person name="She Q."/>
            <person name="Garrett R.A."/>
            <person name="Klenk H.P."/>
        </authorList>
    </citation>
    <scope>NUCLEOTIDE SEQUENCE [LARGE SCALE GENOMIC DNA]</scope>
    <source>
        <strain evidence="12">DSM 5456 / JCM 9403 / PLM1-5</strain>
    </source>
</reference>
<evidence type="ECO:0000256" key="5">
    <source>
        <dbReference type="ARBA" id="ARBA00022975"/>
    </source>
</evidence>
<dbReference type="InterPro" id="IPR011060">
    <property type="entry name" value="RibuloseP-bd_barrel"/>
</dbReference>
<keyword evidence="12" id="KW-1185">Reference proteome</keyword>
<keyword evidence="4" id="KW-0210">Decarboxylase</keyword>
<dbReference type="SMART" id="SM00934">
    <property type="entry name" value="OMPdecase"/>
    <property type="match status" value="1"/>
</dbReference>
<feature type="binding site" evidence="9">
    <location>
        <position position="188"/>
    </location>
    <ligand>
        <name>substrate</name>
    </ligand>
</feature>
<dbReference type="SUPFAM" id="SSF51366">
    <property type="entry name" value="Ribulose-phoshate binding barrel"/>
    <property type="match status" value="1"/>
</dbReference>
<protein>
    <recommendedName>
        <fullName evidence="3">Orotidine 5'-phosphate decarboxylase</fullName>
        <ecNumber evidence="2">4.1.1.23</ecNumber>
    </recommendedName>
    <alternativeName>
        <fullName evidence="7">OMP decarboxylase</fullName>
    </alternativeName>
</protein>
<dbReference type="EMBL" id="CP000493">
    <property type="protein sequence ID" value="ABM79987.1"/>
    <property type="molecule type" value="Genomic_DNA"/>
</dbReference>
<dbReference type="InterPro" id="IPR001754">
    <property type="entry name" value="OMPdeCOase_dom"/>
</dbReference>
<feature type="active site" description="For OMPdecase activity" evidence="8">
    <location>
        <position position="56"/>
    </location>
</feature>
<dbReference type="HOGENOM" id="CLU_067069_2_0_2"/>